<protein>
    <submittedName>
        <fullName evidence="2">Putative transmembrane protein</fullName>
    </submittedName>
</protein>
<dbReference type="RefSeq" id="WP_034857314.1">
    <property type="nucleotide sequence ID" value="NZ_AJQT01000086.1"/>
</dbReference>
<dbReference type="eggNOG" id="ENOG5032CB9">
    <property type="taxonomic scope" value="Bacteria"/>
</dbReference>
<evidence type="ECO:0000256" key="1">
    <source>
        <dbReference type="SAM" id="Phobius"/>
    </source>
</evidence>
<evidence type="ECO:0000313" key="2">
    <source>
        <dbReference type="EMBL" id="ASY64103.1"/>
    </source>
</evidence>
<keyword evidence="1" id="KW-1133">Transmembrane helix</keyword>
<proteinExistence type="predicted"/>
<keyword evidence="1 2" id="KW-0812">Transmembrane</keyword>
<dbReference type="KEGG" id="esj:SJ05684_c26710"/>
<keyword evidence="1" id="KW-0472">Membrane</keyword>
<dbReference type="EMBL" id="CP023067">
    <property type="protein sequence ID" value="ASY64103.1"/>
    <property type="molecule type" value="Genomic_DNA"/>
</dbReference>
<reference evidence="2 3" key="1">
    <citation type="submission" date="2017-08" db="EMBL/GenBank/DDBJ databases">
        <title>Multipartite genome sequences of Sinorhizobium species nodulating soybeans.</title>
        <authorList>
            <person name="Tian C.F."/>
        </authorList>
    </citation>
    <scope>NUCLEOTIDE SEQUENCE [LARGE SCALE GENOMIC DNA]</scope>
    <source>
        <strain evidence="2 3">CCBAU 05684</strain>
    </source>
</reference>
<dbReference type="AlphaFoldDB" id="A0A249PDT4"/>
<name>A0A249PDT4_9HYPH</name>
<sequence length="218" mass="23306">MQAFRTKTAAGIDLLLPERRPRSAAAAVRRLDYIDVEFETLAPGPRRSAYRVCNDGRRAADRPVSRPTTVAVESLPRRIMAMVEQRLDAMPARRFAGLVLALGVAAFLTIAGFGGKGEVDAHPLAIEGVTASLGDAGGMRVLSVYATIDNRSGREQYVPSLVVDVMSNGRRMTATRVMPEGAALAPGESRHLVARLPYAGGKKPEVTVSFAESSASSR</sequence>
<gene>
    <name evidence="2" type="ORF">SJ05684_c26710</name>
</gene>
<accession>A0A249PDT4</accession>
<organism evidence="2 3">
    <name type="scientific">Sinorhizobium sojae CCBAU 05684</name>
    <dbReference type="NCBI Taxonomy" id="716928"/>
    <lineage>
        <taxon>Bacteria</taxon>
        <taxon>Pseudomonadati</taxon>
        <taxon>Pseudomonadota</taxon>
        <taxon>Alphaproteobacteria</taxon>
        <taxon>Hyphomicrobiales</taxon>
        <taxon>Rhizobiaceae</taxon>
        <taxon>Sinorhizobium/Ensifer group</taxon>
        <taxon>Sinorhizobium</taxon>
    </lineage>
</organism>
<dbReference type="OrthoDB" id="8283571at2"/>
<feature type="transmembrane region" description="Helical" evidence="1">
    <location>
        <begin position="95"/>
        <end position="114"/>
    </location>
</feature>
<dbReference type="Proteomes" id="UP000217211">
    <property type="component" value="Chromosome"/>
</dbReference>
<evidence type="ECO:0000313" key="3">
    <source>
        <dbReference type="Proteomes" id="UP000217211"/>
    </source>
</evidence>
<keyword evidence="3" id="KW-1185">Reference proteome</keyword>